<gene>
    <name evidence="1" type="ORF">ABQ292_21500</name>
</gene>
<dbReference type="EMBL" id="JBFNXQ010000096">
    <property type="protein sequence ID" value="MEX5720937.1"/>
    <property type="molecule type" value="Genomic_DNA"/>
</dbReference>
<evidence type="ECO:0000313" key="2">
    <source>
        <dbReference type="Proteomes" id="UP001560045"/>
    </source>
</evidence>
<organism evidence="1 2">
    <name type="scientific">Geodermatophilus maliterrae</name>
    <dbReference type="NCBI Taxonomy" id="3162531"/>
    <lineage>
        <taxon>Bacteria</taxon>
        <taxon>Bacillati</taxon>
        <taxon>Actinomycetota</taxon>
        <taxon>Actinomycetes</taxon>
        <taxon>Geodermatophilales</taxon>
        <taxon>Geodermatophilaceae</taxon>
        <taxon>Geodermatophilus</taxon>
    </lineage>
</organism>
<keyword evidence="2" id="KW-1185">Reference proteome</keyword>
<comment type="caution">
    <text evidence="1">The sequence shown here is derived from an EMBL/GenBank/DDBJ whole genome shotgun (WGS) entry which is preliminary data.</text>
</comment>
<sequence length="96" mass="10529">MTGNVVSHNTDPLEIRFTQSARKHRIGRASARHVLASTEPTAVTTSSGAHAWLYVGPDERGRELEVIALEVHPADGGRRYLLVIHVMPTHLRGDSP</sequence>
<dbReference type="Proteomes" id="UP001560045">
    <property type="component" value="Unassembled WGS sequence"/>
</dbReference>
<proteinExistence type="predicted"/>
<dbReference type="RefSeq" id="WP_369209752.1">
    <property type="nucleotide sequence ID" value="NZ_JBFNXQ010000096.1"/>
</dbReference>
<protein>
    <recommendedName>
        <fullName evidence="3">DUF4258 domain-containing protein</fullName>
    </recommendedName>
</protein>
<name>A0ABV3XK24_9ACTN</name>
<evidence type="ECO:0000313" key="1">
    <source>
        <dbReference type="EMBL" id="MEX5720937.1"/>
    </source>
</evidence>
<accession>A0ABV3XK24</accession>
<reference evidence="1 2" key="1">
    <citation type="submission" date="2024-06" db="EMBL/GenBank/DDBJ databases">
        <title>Draft genome sequence of Geodermatophilus badlandi, a novel member of the Geodermatophilaceae isolated from badland sedimentary rocks in the Red desert, Wyoming, USA.</title>
        <authorList>
            <person name="Ben Tekaya S."/>
            <person name="Nouioui I."/>
            <person name="Flores G.M."/>
            <person name="Shaal M.N."/>
            <person name="Bredoire F."/>
            <person name="Basile F."/>
            <person name="Van Diepen L."/>
            <person name="Ward N.L."/>
        </authorList>
    </citation>
    <scope>NUCLEOTIDE SEQUENCE [LARGE SCALE GENOMIC DNA]</scope>
    <source>
        <strain evidence="1 2">WL48A</strain>
    </source>
</reference>
<evidence type="ECO:0008006" key="3">
    <source>
        <dbReference type="Google" id="ProtNLM"/>
    </source>
</evidence>